<organism evidence="1 2">
    <name type="scientific">Picrophilus torridus (strain ATCC 700027 / DSM 9790 / JCM 10055 / NBRC 100828 / KAW 2/3)</name>
    <dbReference type="NCBI Taxonomy" id="1122961"/>
    <lineage>
        <taxon>Archaea</taxon>
        <taxon>Methanobacteriati</taxon>
        <taxon>Thermoplasmatota</taxon>
        <taxon>Thermoplasmata</taxon>
        <taxon>Thermoplasmatales</taxon>
        <taxon>Picrophilaceae</taxon>
        <taxon>Picrophilus</taxon>
    </lineage>
</organism>
<name>Q6L052_PICTO</name>
<dbReference type="PIRSF" id="PIRSF033563">
    <property type="entry name" value="UCP033563"/>
    <property type="match status" value="1"/>
</dbReference>
<dbReference type="Proteomes" id="UP000000438">
    <property type="component" value="Chromosome"/>
</dbReference>
<dbReference type="PaxDb" id="263820-PTO1065"/>
<dbReference type="STRING" id="263820.PTO1065"/>
<dbReference type="HOGENOM" id="CLU_031277_0_0_2"/>
<dbReference type="KEGG" id="pto:PTO1065"/>
<dbReference type="PANTHER" id="PTHR36454:SF1">
    <property type="entry name" value="DUF1015 DOMAIN-CONTAINING PROTEIN"/>
    <property type="match status" value="1"/>
</dbReference>
<reference evidence="1 2" key="1">
    <citation type="journal article" date="2004" name="Proc. Natl. Acad. Sci. U.S.A.">
        <title>Genome sequence of Picrophilus torridus and its implications for life around pH 0.</title>
        <authorList>
            <person name="Futterer O."/>
            <person name="Angelov A."/>
            <person name="Liesegang H."/>
            <person name="Gottschalk G."/>
            <person name="Schleper C."/>
            <person name="Schepers B."/>
            <person name="Dock C."/>
            <person name="Antranikian G."/>
            <person name="Liebl W."/>
        </authorList>
    </citation>
    <scope>NUCLEOTIDE SEQUENCE [LARGE SCALE GENOMIC DNA]</scope>
    <source>
        <strain evidence="2">ATCC 700027 / DSM 9790 / JCM 10055 / NBRC 100828</strain>
    </source>
</reference>
<gene>
    <name evidence="1" type="ordered locus">PTO1065</name>
</gene>
<accession>Q6L052</accession>
<evidence type="ECO:0000313" key="1">
    <source>
        <dbReference type="EMBL" id="AAT43650.1"/>
    </source>
</evidence>
<dbReference type="PANTHER" id="PTHR36454">
    <property type="entry name" value="LMO2823 PROTEIN"/>
    <property type="match status" value="1"/>
</dbReference>
<sequence length="401" mass="46774">MIEILRIQLLSWNPLILREAMKKTLIFCLVIILRIESFKPYIFNVDISKVVSPPFDTLNWTQEYELRQNPYNIINLTVPDMVTGTRGSYKILKNWLGENVIKRYDKDIIVIVKQIFTHNKERFQRYGIISLANIMDITPHEMTFKEYVDERMSVMESLNANLEPIFLVVNDGGFYRMIKREVVKLSEVYRFEEPSGVTNIVYFLEDEEKIDKIKKSLENAGCVVADGHHRLQAARNLYDKTHDEFWLNTLAYITSIYDDGLMIGGVHRLIKSNATIESLSGCMNLEPSKTIENGRSYLYNGSLYSINTKDMIPVEFTNDIIIKKCLEMDYNDMLRNVGYAYDVSQAISNVDSKKYDFAIIVPEWKREDFIKISMEKRMLPQKSTYFYPKIPSGIVIHLKPL</sequence>
<protein>
    <recommendedName>
        <fullName evidence="3">DUF1015 domain-containing protein</fullName>
    </recommendedName>
</protein>
<evidence type="ECO:0008006" key="3">
    <source>
        <dbReference type="Google" id="ProtNLM"/>
    </source>
</evidence>
<proteinExistence type="predicted"/>
<dbReference type="PATRIC" id="fig|263820.9.peg.1105"/>
<dbReference type="AlphaFoldDB" id="Q6L052"/>
<evidence type="ECO:0000313" key="2">
    <source>
        <dbReference type="Proteomes" id="UP000000438"/>
    </source>
</evidence>
<dbReference type="eggNOG" id="arCOG03573">
    <property type="taxonomic scope" value="Archaea"/>
</dbReference>
<dbReference type="InterPro" id="IPR008323">
    <property type="entry name" value="UCP033563"/>
</dbReference>
<dbReference type="InParanoid" id="Q6L052"/>
<dbReference type="EMBL" id="AE017261">
    <property type="protein sequence ID" value="AAT43650.1"/>
    <property type="molecule type" value="Genomic_DNA"/>
</dbReference>
<dbReference type="Pfam" id="PF06245">
    <property type="entry name" value="DUF1015"/>
    <property type="match status" value="1"/>
</dbReference>